<evidence type="ECO:0000256" key="1">
    <source>
        <dbReference type="SAM" id="MobiDB-lite"/>
    </source>
</evidence>
<name>A0A0F9L9J3_9ZZZZ</name>
<feature type="region of interest" description="Disordered" evidence="1">
    <location>
        <begin position="163"/>
        <end position="182"/>
    </location>
</feature>
<sequence length="182" mass="21354">MDSDVLSKVIQSTKRDKRKRIDEGYQYIKLEFFKLCQDRDIKGNTMLLLIFLRGLYCYLQRPTFNLSNKFIIDKLGFALNSLRKARQELKHKGILLYQEFHGRGKETQYTMLGTTLLPALKGSKISLKGAEIEPLVCAQKVQKLNPLYKELIRVNKELDTYTQSQPKNWKKDTMRDLETMQN</sequence>
<comment type="caution">
    <text evidence="2">The sequence shown here is derived from an EMBL/GenBank/DDBJ whole genome shotgun (WGS) entry which is preliminary data.</text>
</comment>
<reference evidence="2" key="1">
    <citation type="journal article" date="2015" name="Nature">
        <title>Complex archaea that bridge the gap between prokaryotes and eukaryotes.</title>
        <authorList>
            <person name="Spang A."/>
            <person name="Saw J.H."/>
            <person name="Jorgensen S.L."/>
            <person name="Zaremba-Niedzwiedzka K."/>
            <person name="Martijn J."/>
            <person name="Lind A.E."/>
            <person name="van Eijk R."/>
            <person name="Schleper C."/>
            <person name="Guy L."/>
            <person name="Ettema T.J."/>
        </authorList>
    </citation>
    <scope>NUCLEOTIDE SEQUENCE</scope>
</reference>
<feature type="compositionally biased region" description="Basic and acidic residues" evidence="1">
    <location>
        <begin position="169"/>
        <end position="182"/>
    </location>
</feature>
<dbReference type="EMBL" id="LAZR01006725">
    <property type="protein sequence ID" value="KKM90073.1"/>
    <property type="molecule type" value="Genomic_DNA"/>
</dbReference>
<gene>
    <name evidence="2" type="ORF">LCGC14_1242390</name>
</gene>
<evidence type="ECO:0000313" key="2">
    <source>
        <dbReference type="EMBL" id="KKM90073.1"/>
    </source>
</evidence>
<accession>A0A0F9L9J3</accession>
<dbReference type="AlphaFoldDB" id="A0A0F9L9J3"/>
<proteinExistence type="predicted"/>
<organism evidence="2">
    <name type="scientific">marine sediment metagenome</name>
    <dbReference type="NCBI Taxonomy" id="412755"/>
    <lineage>
        <taxon>unclassified sequences</taxon>
        <taxon>metagenomes</taxon>
        <taxon>ecological metagenomes</taxon>
    </lineage>
</organism>
<protein>
    <submittedName>
        <fullName evidence="2">Uncharacterized protein</fullName>
    </submittedName>
</protein>